<keyword evidence="4 7" id="KW-0812">Transmembrane</keyword>
<dbReference type="InterPro" id="IPR017475">
    <property type="entry name" value="EPS_sugar_tfrase"/>
</dbReference>
<evidence type="ECO:0000256" key="5">
    <source>
        <dbReference type="ARBA" id="ARBA00022989"/>
    </source>
</evidence>
<dbReference type="InterPro" id="IPR017464">
    <property type="entry name" value="Sugar_tfrase_EpsB_2"/>
</dbReference>
<evidence type="ECO:0000313" key="9">
    <source>
        <dbReference type="EMBL" id="QIM51909.1"/>
    </source>
</evidence>
<evidence type="ECO:0000313" key="10">
    <source>
        <dbReference type="Proteomes" id="UP000503162"/>
    </source>
</evidence>
<dbReference type="Pfam" id="PF02397">
    <property type="entry name" value="Bac_transf"/>
    <property type="match status" value="1"/>
</dbReference>
<feature type="transmembrane region" description="Helical" evidence="7">
    <location>
        <begin position="50"/>
        <end position="70"/>
    </location>
</feature>
<dbReference type="NCBIfam" id="TIGR03013">
    <property type="entry name" value="EpsB_2"/>
    <property type="match status" value="1"/>
</dbReference>
<feature type="transmembrane region" description="Helical" evidence="7">
    <location>
        <begin position="115"/>
        <end position="136"/>
    </location>
</feature>
<organism evidence="9 10">
    <name type="scientific">Hydrogenophaga crocea</name>
    <dbReference type="NCBI Taxonomy" id="2716225"/>
    <lineage>
        <taxon>Bacteria</taxon>
        <taxon>Pseudomonadati</taxon>
        <taxon>Pseudomonadota</taxon>
        <taxon>Betaproteobacteria</taxon>
        <taxon>Burkholderiales</taxon>
        <taxon>Comamonadaceae</taxon>
        <taxon>Hydrogenophaga</taxon>
    </lineage>
</organism>
<dbReference type="EMBL" id="CP049989">
    <property type="protein sequence ID" value="QIM51909.1"/>
    <property type="molecule type" value="Genomic_DNA"/>
</dbReference>
<evidence type="ECO:0000256" key="6">
    <source>
        <dbReference type="ARBA" id="ARBA00023136"/>
    </source>
</evidence>
<keyword evidence="3 9" id="KW-0808">Transferase</keyword>
<dbReference type="Proteomes" id="UP000503162">
    <property type="component" value="Chromosome"/>
</dbReference>
<dbReference type="GO" id="GO:0089702">
    <property type="term" value="F:undecaprenyl-phosphate glucose phosphotransferase activity"/>
    <property type="evidence" value="ECO:0007669"/>
    <property type="project" value="TreeGrafter"/>
</dbReference>
<reference evidence="9 10" key="1">
    <citation type="submission" date="2020-03" db="EMBL/GenBank/DDBJ databases">
        <title>Hydrogenophaga sp. nov. isolated from cyanobacterial mat.</title>
        <authorList>
            <person name="Thorat V."/>
            <person name="Kirdat K."/>
            <person name="Tiwarekar B."/>
            <person name="Costa E.D."/>
            <person name="Yadav A."/>
        </authorList>
    </citation>
    <scope>NUCLEOTIDE SEQUENCE [LARGE SCALE GENOMIC DNA]</scope>
    <source>
        <strain evidence="9 10">BA0156</strain>
    </source>
</reference>
<comment type="subcellular location">
    <subcellularLocation>
        <location evidence="1">Membrane</location>
        <topology evidence="1">Multi-pass membrane protein</topology>
    </subcellularLocation>
</comment>
<keyword evidence="6 7" id="KW-0472">Membrane</keyword>
<feature type="transmembrane region" description="Helical" evidence="7">
    <location>
        <begin position="12"/>
        <end position="35"/>
    </location>
</feature>
<evidence type="ECO:0000259" key="8">
    <source>
        <dbReference type="Pfam" id="PF02397"/>
    </source>
</evidence>
<feature type="transmembrane region" description="Helical" evidence="7">
    <location>
        <begin position="280"/>
        <end position="301"/>
    </location>
</feature>
<evidence type="ECO:0000256" key="4">
    <source>
        <dbReference type="ARBA" id="ARBA00022692"/>
    </source>
</evidence>
<protein>
    <submittedName>
        <fullName evidence="9">TIGR03013 family PEP-CTERM/XrtA system glycosyltransferase</fullName>
    </submittedName>
</protein>
<proteinExistence type="inferred from homology"/>
<feature type="transmembrane region" description="Helical" evidence="7">
    <location>
        <begin position="82"/>
        <end position="103"/>
    </location>
</feature>
<dbReference type="PANTHER" id="PTHR30576:SF21">
    <property type="entry name" value="UDP-GLUCOSE:UNDECAPRENYL-PHOSPHATE GLUCOSE-1-PHOSPHATE TRANSFERASE"/>
    <property type="match status" value="1"/>
</dbReference>
<keyword evidence="10" id="KW-1185">Reference proteome</keyword>
<keyword evidence="5 7" id="KW-1133">Transmembrane helix</keyword>
<dbReference type="Gene3D" id="3.40.50.720">
    <property type="entry name" value="NAD(P)-binding Rossmann-like Domain"/>
    <property type="match status" value="1"/>
</dbReference>
<sequence length="464" mass="51208">MIKIFNHYFDRRTVFQLLLDVSLVAGVFLGALIALSEPADLNPTQISQGLVRGLIMGVGFLAINSALGFYDRHSSLSTRQAIARSLVSFCLTTLFVVGVLLLMPLQAFYGRTWSVVLIMMVTAGLLIYQVVAGEFLPKSVAKRRVLVFGTGERAHAVGKCLSRRGANAELCGYLAGPNEREQVVPNEAILPPAPRLADVVAAKRVDEIVVALSERRGGSMPMRELLDCKLSGVRVTDIATFYEQNVGQIRLDAVSAGWLIFGEGFNQGVIRSSIKRLFDLLGALVLLLVSLPVMLVTAIIIKLESPGPIFYRQERVGLNGKPFDVVKFRSMRTDAEKDGVPRWATAGDSRVTRVGKVIRKLRIDELPQIWSVLRGDMSLVGPRPERAFFVEKLVQEIPFYAVRHSVKPGVTGWAQVRFQYGATVEDTAEKLQYDLYYVKNHSLFLDLVVLFETVGVVLTGKGAQ</sequence>
<feature type="domain" description="Bacterial sugar transferase" evidence="8">
    <location>
        <begin position="275"/>
        <end position="458"/>
    </location>
</feature>
<evidence type="ECO:0000256" key="1">
    <source>
        <dbReference type="ARBA" id="ARBA00004141"/>
    </source>
</evidence>
<dbReference type="KEGG" id="hcz:G9Q37_07030"/>
<dbReference type="AlphaFoldDB" id="A0A6G8IFL8"/>
<gene>
    <name evidence="9" type="ORF">G9Q37_07030</name>
</gene>
<dbReference type="GO" id="GO:0009242">
    <property type="term" value="P:colanic acid biosynthetic process"/>
    <property type="evidence" value="ECO:0007669"/>
    <property type="project" value="TreeGrafter"/>
</dbReference>
<evidence type="ECO:0000256" key="2">
    <source>
        <dbReference type="ARBA" id="ARBA00006464"/>
    </source>
</evidence>
<name>A0A6G8IFL8_9BURK</name>
<dbReference type="GO" id="GO:0016020">
    <property type="term" value="C:membrane"/>
    <property type="evidence" value="ECO:0007669"/>
    <property type="project" value="UniProtKB-SubCell"/>
</dbReference>
<evidence type="ECO:0000256" key="3">
    <source>
        <dbReference type="ARBA" id="ARBA00022679"/>
    </source>
</evidence>
<dbReference type="Pfam" id="PF13727">
    <property type="entry name" value="CoA_binding_3"/>
    <property type="match status" value="1"/>
</dbReference>
<evidence type="ECO:0000256" key="7">
    <source>
        <dbReference type="SAM" id="Phobius"/>
    </source>
</evidence>
<comment type="similarity">
    <text evidence="2">Belongs to the bacterial sugar transferase family.</text>
</comment>
<accession>A0A6G8IFL8</accession>
<dbReference type="InterPro" id="IPR003362">
    <property type="entry name" value="Bact_transf"/>
</dbReference>
<dbReference type="PANTHER" id="PTHR30576">
    <property type="entry name" value="COLANIC BIOSYNTHESIS UDP-GLUCOSE LIPID CARRIER TRANSFERASE"/>
    <property type="match status" value="1"/>
</dbReference>
<dbReference type="NCBIfam" id="TIGR03025">
    <property type="entry name" value="EPS_sugtrans"/>
    <property type="match status" value="1"/>
</dbReference>
<dbReference type="RefSeq" id="WP_166226491.1">
    <property type="nucleotide sequence ID" value="NZ_CP049989.1"/>
</dbReference>